<gene>
    <name evidence="4" type="ORF">GX355_08275</name>
</gene>
<evidence type="ECO:0000259" key="2">
    <source>
        <dbReference type="SMART" id="SM01002"/>
    </source>
</evidence>
<dbReference type="EMBL" id="JAAYSM010000279">
    <property type="protein sequence ID" value="NLJ18844.1"/>
    <property type="molecule type" value="Genomic_DNA"/>
</dbReference>
<dbReference type="GO" id="GO:0000286">
    <property type="term" value="F:alanine dehydrogenase activity"/>
    <property type="evidence" value="ECO:0007669"/>
    <property type="project" value="TreeGrafter"/>
</dbReference>
<dbReference type="InterPro" id="IPR036291">
    <property type="entry name" value="NAD(P)-bd_dom_sf"/>
</dbReference>
<dbReference type="Pfam" id="PF01262">
    <property type="entry name" value="AlaDh_PNT_C"/>
    <property type="match status" value="1"/>
</dbReference>
<dbReference type="PANTHER" id="PTHR42795">
    <property type="entry name" value="ALANINE DEHYDROGENASE"/>
    <property type="match status" value="1"/>
</dbReference>
<proteinExistence type="predicted"/>
<dbReference type="GO" id="GO:0006524">
    <property type="term" value="P:alanine catabolic process"/>
    <property type="evidence" value="ECO:0007669"/>
    <property type="project" value="TreeGrafter"/>
</dbReference>
<dbReference type="AlphaFoldDB" id="A0A7X8C4W6"/>
<dbReference type="SUPFAM" id="SSF51735">
    <property type="entry name" value="NAD(P)-binding Rossmann-fold domains"/>
    <property type="match status" value="1"/>
</dbReference>
<dbReference type="GO" id="GO:0047126">
    <property type="term" value="F:N5-(carboxyethyl)ornithine synthase activity"/>
    <property type="evidence" value="ECO:0007669"/>
    <property type="project" value="InterPro"/>
</dbReference>
<feature type="domain" description="Alanine dehydrogenase/pyridine nucleotide transhydrogenase NAD(H)-binding" evidence="2">
    <location>
        <begin position="138"/>
        <end position="257"/>
    </location>
</feature>
<dbReference type="Gene3D" id="3.40.50.720">
    <property type="entry name" value="NAD(P)-binding Rossmann-like Domain"/>
    <property type="match status" value="4"/>
</dbReference>
<dbReference type="RefSeq" id="WP_276649169.1">
    <property type="nucleotide sequence ID" value="NZ_JAAYSM010000279.1"/>
</dbReference>
<dbReference type="GO" id="GO:0005886">
    <property type="term" value="C:plasma membrane"/>
    <property type="evidence" value="ECO:0007669"/>
    <property type="project" value="TreeGrafter"/>
</dbReference>
<organism evidence="4 5">
    <name type="scientific">Globicatella sulfidifaciens</name>
    <dbReference type="NCBI Taxonomy" id="136093"/>
    <lineage>
        <taxon>Bacteria</taxon>
        <taxon>Bacillati</taxon>
        <taxon>Bacillota</taxon>
        <taxon>Bacilli</taxon>
        <taxon>Lactobacillales</taxon>
        <taxon>Aerococcaceae</taxon>
        <taxon>Globicatella</taxon>
    </lineage>
</organism>
<dbReference type="SMART" id="SM01002">
    <property type="entry name" value="AlaDh_PNT_C"/>
    <property type="match status" value="1"/>
</dbReference>
<dbReference type="SMART" id="SM01003">
    <property type="entry name" value="AlaDh_PNT_N"/>
    <property type="match status" value="1"/>
</dbReference>
<sequence>MGFPKASKNGEKRLAVLPKDLLSINNVSALFFEKGYASEHGIEDSEYEKYGANIAEREQVLSKDIICDPKIGDATYLDELKDGTIIWGWIHAVQNPKLAKLLVEKYITVYAWEDMYEEGRHLFYKNNILAGKASIKHALLHYGSTGNKLKVAVLGKGNVAFGACESLYQLGAEVTVYGRKNEQLFRRELLKYDVLVNAILWDTKRLDHIIYEKDVKAMKPHTLIIDISCDENGAIETSYATSISDPIYVVHDVFHYAVDNTPSLLYRDATSAISEVTSRFADDLIEAQHNQIFSDSCIISDGQILDQRIIDYQKLHPDQ</sequence>
<protein>
    <submittedName>
        <fullName evidence="4">N(5)-(Carboxyethyl)ornithine synthase</fullName>
    </submittedName>
</protein>
<accession>A0A7X8C4W6</accession>
<evidence type="ECO:0000256" key="1">
    <source>
        <dbReference type="ARBA" id="ARBA00023002"/>
    </source>
</evidence>
<feature type="domain" description="Alanine dehydrogenase/pyridine nucleotide transhydrogenase N-terminal" evidence="3">
    <location>
        <begin position="2"/>
        <end position="130"/>
    </location>
</feature>
<evidence type="ECO:0000313" key="5">
    <source>
        <dbReference type="Proteomes" id="UP000541058"/>
    </source>
</evidence>
<keyword evidence="1" id="KW-0560">Oxidoreductase</keyword>
<dbReference type="CDD" id="cd12181">
    <property type="entry name" value="ceo_syn"/>
    <property type="match status" value="1"/>
</dbReference>
<name>A0A7X8C4W6_9LACT</name>
<dbReference type="InterPro" id="IPR046951">
    <property type="entry name" value="CEOS"/>
</dbReference>
<dbReference type="Pfam" id="PF05222">
    <property type="entry name" value="AlaDh_PNT_N"/>
    <property type="match status" value="1"/>
</dbReference>
<comment type="caution">
    <text evidence="4">The sequence shown here is derived from an EMBL/GenBank/DDBJ whole genome shotgun (WGS) entry which is preliminary data.</text>
</comment>
<dbReference type="Proteomes" id="UP000541058">
    <property type="component" value="Unassembled WGS sequence"/>
</dbReference>
<evidence type="ECO:0000259" key="3">
    <source>
        <dbReference type="SMART" id="SM01003"/>
    </source>
</evidence>
<dbReference type="InterPro" id="IPR007698">
    <property type="entry name" value="AlaDH/PNT_NAD(H)-bd"/>
</dbReference>
<evidence type="ECO:0000313" key="4">
    <source>
        <dbReference type="EMBL" id="NLJ18844.1"/>
    </source>
</evidence>
<reference evidence="4 5" key="1">
    <citation type="journal article" date="2020" name="Biotechnol. Biofuels">
        <title>New insights from the biogas microbiome by comprehensive genome-resolved metagenomics of nearly 1600 species originating from multiple anaerobic digesters.</title>
        <authorList>
            <person name="Campanaro S."/>
            <person name="Treu L."/>
            <person name="Rodriguez-R L.M."/>
            <person name="Kovalovszki A."/>
            <person name="Ziels R.M."/>
            <person name="Maus I."/>
            <person name="Zhu X."/>
            <person name="Kougias P.G."/>
            <person name="Basile A."/>
            <person name="Luo G."/>
            <person name="Schluter A."/>
            <person name="Konstantinidis K.T."/>
            <person name="Angelidaki I."/>
        </authorList>
    </citation>
    <scope>NUCLEOTIDE SEQUENCE [LARGE SCALE GENOMIC DNA]</scope>
    <source>
        <strain evidence="4">AS23ysBPME_34</strain>
    </source>
</reference>
<dbReference type="PANTHER" id="PTHR42795:SF1">
    <property type="entry name" value="ALANINE DEHYDROGENASE"/>
    <property type="match status" value="1"/>
</dbReference>
<dbReference type="InterPro" id="IPR007886">
    <property type="entry name" value="AlaDH/PNT_N"/>
</dbReference>
<dbReference type="SUPFAM" id="SSF52283">
    <property type="entry name" value="Formate/glycerate dehydrogenase catalytic domain-like"/>
    <property type="match status" value="1"/>
</dbReference>